<evidence type="ECO:0000313" key="4">
    <source>
        <dbReference type="Proteomes" id="UP000268652"/>
    </source>
</evidence>
<feature type="transmembrane region" description="Helical" evidence="1">
    <location>
        <begin position="170"/>
        <end position="190"/>
    </location>
</feature>
<dbReference type="Proteomes" id="UP000275024">
    <property type="component" value="Unassembled WGS sequence"/>
</dbReference>
<protein>
    <submittedName>
        <fullName evidence="2">DUF624 domain-containing protein</fullName>
    </submittedName>
</protein>
<dbReference type="EMBL" id="RBDX01000001">
    <property type="protein sequence ID" value="RKN12415.1"/>
    <property type="molecule type" value="Genomic_DNA"/>
</dbReference>
<sequence>MMLSGSRNFWKTFPEATTARPPARQAATVRARGPQGGGGCPMEKIGLARPAAVDDVSRSGEHWTIRLYEACSVVSLMARLNALWLLFTLLGGVVLGAAPATVAAAHCVREHLAGRPRRPVATFARTWRAELVGANVALLPPAVLGAALGWNYVLFSAAGPEAAVPRLSTLAALVVLVAVGCWLPGLYVHYDVPRRQFLTKGLRFALANPVPSVLQLLVPAALAYASSRLTILPLLVAVGAWCFLSTWLALRFFAENESRLADPRPAAKTTP</sequence>
<dbReference type="Pfam" id="PF04854">
    <property type="entry name" value="DUF624"/>
    <property type="match status" value="1"/>
</dbReference>
<dbReference type="EMBL" id="RBDY01000001">
    <property type="protein sequence ID" value="RKN27815.1"/>
    <property type="molecule type" value="Genomic_DNA"/>
</dbReference>
<keyword evidence="4" id="KW-1185">Reference proteome</keyword>
<gene>
    <name evidence="3" type="ORF">D7318_02795</name>
    <name evidence="2" type="ORF">D7319_00095</name>
</gene>
<dbReference type="Proteomes" id="UP000268652">
    <property type="component" value="Unassembled WGS sequence"/>
</dbReference>
<dbReference type="AlphaFoldDB" id="A0A3A9WHH9"/>
<keyword evidence="1" id="KW-0472">Membrane</keyword>
<reference evidence="4 5" key="1">
    <citation type="submission" date="2018-09" db="EMBL/GenBank/DDBJ databases">
        <title>Streptomyces sp. nov. DS1-2, an endophytic actinomycete isolated from roots of Dendrobium scabrilingue.</title>
        <authorList>
            <person name="Kuncharoen N."/>
            <person name="Kudo T."/>
            <person name="Ohkuma M."/>
            <person name="Yuki M."/>
            <person name="Tanasupawat S."/>
        </authorList>
    </citation>
    <scope>NUCLEOTIDE SEQUENCE [LARGE SCALE GENOMIC DNA]</scope>
    <source>
        <strain evidence="2 5">AZ1-7</strain>
        <strain evidence="3 4">DS1-2</strain>
    </source>
</reference>
<feature type="transmembrane region" description="Helical" evidence="1">
    <location>
        <begin position="129"/>
        <end position="150"/>
    </location>
</feature>
<evidence type="ECO:0000313" key="2">
    <source>
        <dbReference type="EMBL" id="RKN12415.1"/>
    </source>
</evidence>
<feature type="transmembrane region" description="Helical" evidence="1">
    <location>
        <begin position="82"/>
        <end position="108"/>
    </location>
</feature>
<proteinExistence type="predicted"/>
<feature type="transmembrane region" description="Helical" evidence="1">
    <location>
        <begin position="231"/>
        <end position="254"/>
    </location>
</feature>
<comment type="caution">
    <text evidence="2">The sequence shown here is derived from an EMBL/GenBank/DDBJ whole genome shotgun (WGS) entry which is preliminary data.</text>
</comment>
<dbReference type="InterPro" id="IPR006938">
    <property type="entry name" value="DUF624"/>
</dbReference>
<organism evidence="2 5">
    <name type="scientific">Streptomyces radicis</name>
    <dbReference type="NCBI Taxonomy" id="1750517"/>
    <lineage>
        <taxon>Bacteria</taxon>
        <taxon>Bacillati</taxon>
        <taxon>Actinomycetota</taxon>
        <taxon>Actinomycetes</taxon>
        <taxon>Kitasatosporales</taxon>
        <taxon>Streptomycetaceae</taxon>
        <taxon>Streptomyces</taxon>
    </lineage>
</organism>
<feature type="transmembrane region" description="Helical" evidence="1">
    <location>
        <begin position="202"/>
        <end position="225"/>
    </location>
</feature>
<evidence type="ECO:0000313" key="3">
    <source>
        <dbReference type="EMBL" id="RKN27815.1"/>
    </source>
</evidence>
<name>A0A3A9WHH9_9ACTN</name>
<keyword evidence="1" id="KW-0812">Transmembrane</keyword>
<evidence type="ECO:0000313" key="5">
    <source>
        <dbReference type="Proteomes" id="UP000275024"/>
    </source>
</evidence>
<evidence type="ECO:0000256" key="1">
    <source>
        <dbReference type="SAM" id="Phobius"/>
    </source>
</evidence>
<accession>A0A3A9WHH9</accession>
<keyword evidence="1" id="KW-1133">Transmembrane helix</keyword>